<keyword evidence="1" id="KW-0472">Membrane</keyword>
<dbReference type="RefSeq" id="WP_069834770.1">
    <property type="nucleotide sequence ID" value="NZ_MDGQ01000004.1"/>
</dbReference>
<proteinExistence type="predicted"/>
<keyword evidence="4" id="KW-1185">Reference proteome</keyword>
<reference evidence="3 4" key="1">
    <citation type="submission" date="2016-08" db="EMBL/GenBank/DDBJ databases">
        <title>Draft genome of Fabibacter sp. strain SK-8.</title>
        <authorList>
            <person name="Wong S.-K."/>
            <person name="Hamasaki K."/>
            <person name="Yoshizawa S."/>
        </authorList>
    </citation>
    <scope>NUCLEOTIDE SEQUENCE [LARGE SCALE GENOMIC DNA]</scope>
    <source>
        <strain evidence="3 4">SK-8</strain>
    </source>
</reference>
<keyword evidence="1" id="KW-0812">Transmembrane</keyword>
<dbReference type="EMBL" id="MDGQ01000004">
    <property type="protein sequence ID" value="OEK05852.1"/>
    <property type="molecule type" value="Genomic_DNA"/>
</dbReference>
<name>A0A1E5T3A3_9BACT</name>
<accession>A0A1E5T3A3</accession>
<dbReference type="InterPro" id="IPR008756">
    <property type="entry name" value="Peptidase_M56"/>
</dbReference>
<gene>
    <name evidence="3" type="ORF">BFP71_06965</name>
</gene>
<evidence type="ECO:0000259" key="2">
    <source>
        <dbReference type="Pfam" id="PF05569"/>
    </source>
</evidence>
<dbReference type="Pfam" id="PF05569">
    <property type="entry name" value="Peptidase_M56"/>
    <property type="match status" value="1"/>
</dbReference>
<dbReference type="OrthoDB" id="9814002at2"/>
<keyword evidence="1" id="KW-1133">Transmembrane helix</keyword>
<evidence type="ECO:0000256" key="1">
    <source>
        <dbReference type="SAM" id="Phobius"/>
    </source>
</evidence>
<dbReference type="STRING" id="1563681.BFP71_06965"/>
<evidence type="ECO:0000313" key="4">
    <source>
        <dbReference type="Proteomes" id="UP000095552"/>
    </source>
</evidence>
<dbReference type="InterPro" id="IPR052173">
    <property type="entry name" value="Beta-lactam_resp_regulator"/>
</dbReference>
<feature type="domain" description="Peptidase M56" evidence="2">
    <location>
        <begin position="144"/>
        <end position="268"/>
    </location>
</feature>
<evidence type="ECO:0000313" key="3">
    <source>
        <dbReference type="EMBL" id="OEK05852.1"/>
    </source>
</evidence>
<comment type="caution">
    <text evidence="3">The sequence shown here is derived from an EMBL/GenBank/DDBJ whole genome shotgun (WGS) entry which is preliminary data.</text>
</comment>
<organism evidence="3 4">
    <name type="scientific">Roseivirga misakiensis</name>
    <dbReference type="NCBI Taxonomy" id="1563681"/>
    <lineage>
        <taxon>Bacteria</taxon>
        <taxon>Pseudomonadati</taxon>
        <taxon>Bacteroidota</taxon>
        <taxon>Cytophagia</taxon>
        <taxon>Cytophagales</taxon>
        <taxon>Roseivirgaceae</taxon>
        <taxon>Roseivirga</taxon>
    </lineage>
</organism>
<dbReference type="PANTHER" id="PTHR34978:SF3">
    <property type="entry name" value="SLR0241 PROTEIN"/>
    <property type="match status" value="1"/>
</dbReference>
<sequence length="566" mass="65595">MLTDLFIWSLKVSLFFTLIYGSYWLLFRNNTRFQFRRTVLLLSLVIASVIPLLKIEIPISEQHPLHVSIPEIQPLSNQKPALDPPFENTIVELAPTTKSTIYWPEILITIYAIGLLASLTLMLIELFRLAYWYYMGARRRDIQSNVITHKNIKYPFSFWKWIFVPQGTDYDQEIWDIIEKHESAHLTQGHSLDMVFCGISQCLLWYNPIIHLFQKELKGNHEALADRHVLKFTDFNTYAKALLSVSVNANAMSLGHSFALVSTLSKRLKIMKRKKTRFAKTVSSTLFLVLLTLTIGSINALHGQETEEQARAKVAEKMSRGAFSFLYFNKLTVKHEKILNKLKADNPGKVISFRYLANDRYQEYLAAYQPDQETLFFDRLTESEQEEIFRIAKQDTTLKNITFKSDLTSKYSFGFDDFVKFGEEAVKTKNKYIVMYESLPKKMISDQPIYEASQVDKLPEPIGGLLNFEKSIALDAELPKDIDKTLLPKTIDYVLVVNGGNNISELNLITDIKEDNEEIDKIYKFMGTLHNEILEKIRAYYPWKRGIKDGKEVRVRIKIAIPTRYM</sequence>
<dbReference type="Proteomes" id="UP000095552">
    <property type="component" value="Unassembled WGS sequence"/>
</dbReference>
<feature type="transmembrane region" description="Helical" evidence="1">
    <location>
        <begin position="38"/>
        <end position="55"/>
    </location>
</feature>
<protein>
    <recommendedName>
        <fullName evidence="2">Peptidase M56 domain-containing protein</fullName>
    </recommendedName>
</protein>
<feature type="transmembrane region" description="Helical" evidence="1">
    <location>
        <begin position="6"/>
        <end position="26"/>
    </location>
</feature>
<dbReference type="PANTHER" id="PTHR34978">
    <property type="entry name" value="POSSIBLE SENSOR-TRANSDUCER PROTEIN BLAR"/>
    <property type="match status" value="1"/>
</dbReference>
<feature type="transmembrane region" description="Helical" evidence="1">
    <location>
        <begin position="106"/>
        <end position="134"/>
    </location>
</feature>
<feature type="transmembrane region" description="Helical" evidence="1">
    <location>
        <begin position="278"/>
        <end position="301"/>
    </location>
</feature>
<dbReference type="AlphaFoldDB" id="A0A1E5T3A3"/>